<comment type="caution">
    <text evidence="2">The sequence shown here is derived from an EMBL/GenBank/DDBJ whole genome shotgun (WGS) entry which is preliminary data.</text>
</comment>
<evidence type="ECO:0000313" key="3">
    <source>
        <dbReference type="Proteomes" id="UP000230646"/>
    </source>
</evidence>
<gene>
    <name evidence="2" type="ORF">COZ07_08045</name>
</gene>
<dbReference type="Pfam" id="PF20530">
    <property type="entry name" value="DUF6745"/>
    <property type="match status" value="1"/>
</dbReference>
<evidence type="ECO:0000259" key="1">
    <source>
        <dbReference type="Pfam" id="PF20530"/>
    </source>
</evidence>
<reference evidence="2 3" key="1">
    <citation type="submission" date="2017-09" db="EMBL/GenBank/DDBJ databases">
        <title>Depth-based differentiation of microbial function through sediment-hosted aquifers and enrichment of novel symbionts in the deep terrestrial subsurface.</title>
        <authorList>
            <person name="Probst A.J."/>
            <person name="Ladd B."/>
            <person name="Jarett J.K."/>
            <person name="Geller-Mcgrath D.E."/>
            <person name="Sieber C.M."/>
            <person name="Emerson J.B."/>
            <person name="Anantharaman K."/>
            <person name="Thomas B.C."/>
            <person name="Malmstrom R."/>
            <person name="Stieglmeier M."/>
            <person name="Klingl A."/>
            <person name="Woyke T."/>
            <person name="Ryan C.M."/>
            <person name="Banfield J.F."/>
        </authorList>
    </citation>
    <scope>NUCLEOTIDE SEQUENCE [LARGE SCALE GENOMIC DNA]</scope>
    <source>
        <strain evidence="2">CG_4_10_14_3_um_filter_34_13</strain>
    </source>
</reference>
<dbReference type="Proteomes" id="UP000230646">
    <property type="component" value="Unassembled WGS sequence"/>
</dbReference>
<dbReference type="InterPro" id="IPR046633">
    <property type="entry name" value="DUF6745"/>
</dbReference>
<dbReference type="RefSeq" id="WP_406608092.1">
    <property type="nucleotide sequence ID" value="NZ_PFKO01000299.1"/>
</dbReference>
<evidence type="ECO:0000313" key="2">
    <source>
        <dbReference type="EMBL" id="PIY31777.1"/>
    </source>
</evidence>
<name>A0A2M7PNA8_9BACT</name>
<sequence length="312" mass="36254">RRAIDEEIGDTIGRTVDREVRDAVDGIVRAAVDREVEDTIGRTVDRATRDAIDRAARDAVGRTVDREVRDTIDRAVGDAVGAHKLSWYYWIGGQFWVGGWYWYGSPAYVSFFTDVCKLKLPKDIEERAEAYSKICQSVNYVWADKNFVMVCARPKHIYRDEQGRLHSPDSKAIEYHDGWGLYMWHGIKVSKKIIETPETLTKKDIVKETNVEVRRCIIEKIGMERYAELLGVKEVDRDTVSTEEAVLYKTKRKDNILNNYAYFVKVSCPSSKRKYMLGVPYKLFNEYPKNCWDAKAMTFRKRESQYNIIKET</sequence>
<protein>
    <recommendedName>
        <fullName evidence="1">DUF6745 domain-containing protein</fullName>
    </recommendedName>
</protein>
<feature type="domain" description="DUF6745" evidence="1">
    <location>
        <begin position="125"/>
        <end position="311"/>
    </location>
</feature>
<organism evidence="2 3">
    <name type="scientific">Candidatus Infernicultor aquiphilus</name>
    <dbReference type="NCBI Taxonomy" id="1805029"/>
    <lineage>
        <taxon>Bacteria</taxon>
        <taxon>Pseudomonadati</taxon>
        <taxon>Atribacterota</taxon>
        <taxon>Candidatus Phoenicimicrobiia</taxon>
        <taxon>Candidatus Pheonicimicrobiales</taxon>
        <taxon>Candidatus Phoenicimicrobiaceae</taxon>
        <taxon>Candidatus Infernicultor</taxon>
    </lineage>
</organism>
<dbReference type="EMBL" id="PFKO01000299">
    <property type="protein sequence ID" value="PIY31777.1"/>
    <property type="molecule type" value="Genomic_DNA"/>
</dbReference>
<accession>A0A2M7PNA8</accession>
<feature type="non-terminal residue" evidence="2">
    <location>
        <position position="1"/>
    </location>
</feature>
<dbReference type="AlphaFoldDB" id="A0A2M7PNA8"/>
<proteinExistence type="predicted"/>